<dbReference type="InterPro" id="IPR029071">
    <property type="entry name" value="Ubiquitin-like_domsf"/>
</dbReference>
<evidence type="ECO:0000256" key="2">
    <source>
        <dbReference type="ARBA" id="ARBA00022490"/>
    </source>
</evidence>
<dbReference type="SUPFAM" id="SSF54236">
    <property type="entry name" value="Ubiquitin-like"/>
    <property type="match status" value="1"/>
</dbReference>
<dbReference type="InterPro" id="IPR011993">
    <property type="entry name" value="PH-like_dom_sf"/>
</dbReference>
<evidence type="ECO:0000259" key="5">
    <source>
        <dbReference type="PROSITE" id="PS50057"/>
    </source>
</evidence>
<feature type="compositionally biased region" description="Polar residues" evidence="4">
    <location>
        <begin position="1325"/>
        <end position="1355"/>
    </location>
</feature>
<feature type="compositionally biased region" description="Basic and acidic residues" evidence="4">
    <location>
        <begin position="52"/>
        <end position="68"/>
    </location>
</feature>
<dbReference type="SMART" id="SM00295">
    <property type="entry name" value="B41"/>
    <property type="match status" value="1"/>
</dbReference>
<dbReference type="InterPro" id="IPR018980">
    <property type="entry name" value="FERM_PH-like_C"/>
</dbReference>
<feature type="compositionally biased region" description="Low complexity" evidence="4">
    <location>
        <begin position="1227"/>
        <end position="1247"/>
    </location>
</feature>
<feature type="region of interest" description="Disordered" evidence="4">
    <location>
        <begin position="1190"/>
        <end position="1285"/>
    </location>
</feature>
<protein>
    <recommendedName>
        <fullName evidence="5">FERM domain-containing protein</fullName>
    </recommendedName>
</protein>
<keyword evidence="2" id="KW-0963">Cytoplasm</keyword>
<dbReference type="InterPro" id="IPR035963">
    <property type="entry name" value="FERM_2"/>
</dbReference>
<feature type="region of interest" description="Disordered" evidence="4">
    <location>
        <begin position="20"/>
        <end position="72"/>
    </location>
</feature>
<name>A0ABQ9EEN8_TEGGR</name>
<feature type="region of interest" description="Disordered" evidence="4">
    <location>
        <begin position="979"/>
        <end position="1135"/>
    </location>
</feature>
<dbReference type="PROSITE" id="PS50057">
    <property type="entry name" value="FERM_3"/>
    <property type="match status" value="1"/>
</dbReference>
<feature type="compositionally biased region" description="Polar residues" evidence="4">
    <location>
        <begin position="1095"/>
        <end position="1108"/>
    </location>
</feature>
<dbReference type="PRINTS" id="PR00661">
    <property type="entry name" value="ERMFAMILY"/>
</dbReference>
<feature type="region of interest" description="Disordered" evidence="4">
    <location>
        <begin position="1309"/>
        <end position="1355"/>
    </location>
</feature>
<dbReference type="Pfam" id="PF09380">
    <property type="entry name" value="FERM_C"/>
    <property type="match status" value="1"/>
</dbReference>
<feature type="compositionally biased region" description="Basic and acidic residues" evidence="4">
    <location>
        <begin position="31"/>
        <end position="41"/>
    </location>
</feature>
<dbReference type="EMBL" id="JARBDR010000918">
    <property type="protein sequence ID" value="KAJ8302372.1"/>
    <property type="molecule type" value="Genomic_DNA"/>
</dbReference>
<dbReference type="CDD" id="cd14473">
    <property type="entry name" value="FERM_B-lobe"/>
    <property type="match status" value="1"/>
</dbReference>
<feature type="compositionally biased region" description="Basic residues" evidence="4">
    <location>
        <begin position="42"/>
        <end position="51"/>
    </location>
</feature>
<reference evidence="6 7" key="1">
    <citation type="submission" date="2022-12" db="EMBL/GenBank/DDBJ databases">
        <title>Chromosome-level genome of Tegillarca granosa.</title>
        <authorList>
            <person name="Kim J."/>
        </authorList>
    </citation>
    <scope>NUCLEOTIDE SEQUENCE [LARGE SCALE GENOMIC DNA]</scope>
    <source>
        <strain evidence="6">Teg-2019</strain>
        <tissue evidence="6">Adductor muscle</tissue>
    </source>
</reference>
<feature type="compositionally biased region" description="Low complexity" evidence="4">
    <location>
        <begin position="899"/>
        <end position="911"/>
    </location>
</feature>
<dbReference type="SUPFAM" id="SSF50729">
    <property type="entry name" value="PH domain-like"/>
    <property type="match status" value="1"/>
</dbReference>
<gene>
    <name evidence="6" type="ORF">KUTeg_021359</name>
</gene>
<dbReference type="InterPro" id="IPR041785">
    <property type="entry name" value="FRMD4A/B_FERM_C"/>
</dbReference>
<dbReference type="InterPro" id="IPR021774">
    <property type="entry name" value="CUPID"/>
</dbReference>
<dbReference type="Pfam" id="PF09379">
    <property type="entry name" value="FERM_N"/>
    <property type="match status" value="1"/>
</dbReference>
<feature type="compositionally biased region" description="Polar residues" evidence="4">
    <location>
        <begin position="1209"/>
        <end position="1218"/>
    </location>
</feature>
<dbReference type="InterPro" id="IPR000299">
    <property type="entry name" value="FERM_domain"/>
</dbReference>
<feature type="compositionally biased region" description="Polar residues" evidence="4">
    <location>
        <begin position="912"/>
        <end position="934"/>
    </location>
</feature>
<feature type="domain" description="FERM" evidence="5">
    <location>
        <begin position="105"/>
        <end position="401"/>
    </location>
</feature>
<dbReference type="InterPro" id="IPR014352">
    <property type="entry name" value="FERM/acyl-CoA-bd_prot_sf"/>
</dbReference>
<dbReference type="InterPro" id="IPR000798">
    <property type="entry name" value="Ez/rad/moesin-like"/>
</dbReference>
<dbReference type="Proteomes" id="UP001217089">
    <property type="component" value="Unassembled WGS sequence"/>
</dbReference>
<sequence length="1396" mass="158732">MLRNVHFDLFTSEFNSMSTKSRKKVGFTDDVQDKSQRESRSRSRSRFKDRRARSQDVRSNTKTEPIPKKRERSLVALVRTGSQKSVRNLVKLFETRTISTMNEGRKSQIVLPDERRLDIIIQPKLTSKDLLDLVASHFKLKEKDYFGLSFQDDTGHYNWLNLDKRVLDHDFPRKVNILLLYFGVRFYVESIKNLKDTSTVELFYLNAKQAVFKGQIEADSETVFELAAYVLQTTHGDYVDDETTKSDLKKLPVIPTSALRQHPSISYCEDRVIGYYKKFAGTSKGLSIVNYMTIVESLPTYGIHYYQVKDKKDIPWWLGVSYKGIAVYDKADKTTPRKIYTWKLLENLYYRDKKFSIEVHDPKRVVHTLSSFNLYEDAIREPLDEFDELSDAISDPTTQVSVSRRTFGPGNVSVHAWFGATPQLTKCIWSMAVAQHQFYLDRKHSSKASLPSVRSVSEIAAELSRSTTSLPGSLESDISRSGSSASLPSLSTSRFDLNFDQIDSVKVQREMYQALKARRDALDETLKKKLEELKLLCIKEGELTGRLPPEMPLAPGENPPQIRRRMGTAFSLSSKIPTAENEDVLSKLELEYELQKQITSAALKLSQDKAVSKYVRKQRRQSLYKAQTKLKEMEKKLNEMRRQAGKDEFVKSLTTFDGMCNTSVDDTLNFDEYDLDYNMSQTICQDDITISNPRGKSSITSRLYRSFRDRYSIKSKLNKSIHEISELCANDTSVFTSESSSLIKSLIEKGTILDRTDSEPKPSRASWDYYRYEKMCHELGKKAAFESQVHCILYQSLISIVLESLSPTQSPEVHRQRRQDYIDPGGGDSPSVPSSLQRSVTARELSPTTPPPLSPTLSSSSSFVYMTFDLLFCSPQLCMGYDGSKSGQRLQTYPGLVNRSHSSGSNMSNQSEYENVRSNNRYDTGSQDSGFSSANNMYNLMTQRKSHYESTDVLQTPTNKEPYENFDSAFDDKLQLSSRHGSLDGSYGKSLSSLNYGSLERNTKRRNEHWGHRDRKYSDSEKDLNLQDLEPSKYGSKRNSRSEYDLSTPRNSLVEVPVTHEASSHTRSNNYRRDSGRWQDSCKPEPSPIIKSPSQQQTNSEYTSSQCYSPRGHEGSFHGHSGGKYSDYSPVPKRIESPHAQSSALVTVTKLQPHQNVEVVSKPFEMSDFYKYSEKIRRQRMIDQYQQQLMGVERPSRCSSPSQHSSDSGDNISHSGSTGPYRHQHNHQQSNLSPSHSSSSVHRTGSSIGYGTPSHQIASSSSSPYPSHKRDYQVTSHGSPKIVKEQTHVQYSVQTASGQRVYKSVQTTKHTHYQPLTPLKCDPVRNQSATPNSTPSSRSYNHSSRNQQHPPKQQYISPNQSISVANTHISVADDFTDEMLAWYEDKDAIPSQPSFV</sequence>
<dbReference type="CDD" id="cd17103">
    <property type="entry name" value="FERM_F1_FRMD4"/>
    <property type="match status" value="1"/>
</dbReference>
<dbReference type="PANTHER" id="PTHR46079:SF2">
    <property type="entry name" value="FERM DOMAIN-CONTAINING PROTEIN"/>
    <property type="match status" value="1"/>
</dbReference>
<organism evidence="6 7">
    <name type="scientific">Tegillarca granosa</name>
    <name type="common">Malaysian cockle</name>
    <name type="synonym">Anadara granosa</name>
    <dbReference type="NCBI Taxonomy" id="220873"/>
    <lineage>
        <taxon>Eukaryota</taxon>
        <taxon>Metazoa</taxon>
        <taxon>Spiralia</taxon>
        <taxon>Lophotrochozoa</taxon>
        <taxon>Mollusca</taxon>
        <taxon>Bivalvia</taxon>
        <taxon>Autobranchia</taxon>
        <taxon>Pteriomorphia</taxon>
        <taxon>Arcoida</taxon>
        <taxon>Arcoidea</taxon>
        <taxon>Arcidae</taxon>
        <taxon>Tegillarca</taxon>
    </lineage>
</organism>
<dbReference type="CDD" id="cd13191">
    <property type="entry name" value="FERM_C_FRMD4A_FRMD4B"/>
    <property type="match status" value="1"/>
</dbReference>
<dbReference type="PROSITE" id="PS00660">
    <property type="entry name" value="FERM_1"/>
    <property type="match status" value="1"/>
</dbReference>
<feature type="region of interest" description="Disordered" evidence="4">
    <location>
        <begin position="808"/>
        <end position="858"/>
    </location>
</feature>
<comment type="subcellular location">
    <subcellularLocation>
        <location evidence="1">Cytoplasm</location>
    </subcellularLocation>
</comment>
<keyword evidence="7" id="KW-1185">Reference proteome</keyword>
<evidence type="ECO:0000313" key="7">
    <source>
        <dbReference type="Proteomes" id="UP001217089"/>
    </source>
</evidence>
<feature type="region of interest" description="Disordered" evidence="4">
    <location>
        <begin position="899"/>
        <end position="934"/>
    </location>
</feature>
<keyword evidence="3" id="KW-0175">Coiled coil</keyword>
<feature type="compositionally biased region" description="Low complexity" evidence="4">
    <location>
        <begin position="1197"/>
        <end position="1208"/>
    </location>
</feature>
<dbReference type="InterPro" id="IPR018979">
    <property type="entry name" value="FERM_N"/>
</dbReference>
<dbReference type="InterPro" id="IPR019747">
    <property type="entry name" value="FERM_CS"/>
</dbReference>
<dbReference type="SMART" id="SM01196">
    <property type="entry name" value="FERM_C"/>
    <property type="match status" value="1"/>
</dbReference>
<evidence type="ECO:0000313" key="6">
    <source>
        <dbReference type="EMBL" id="KAJ8302372.1"/>
    </source>
</evidence>
<dbReference type="InterPro" id="IPR019749">
    <property type="entry name" value="Band_41_domain"/>
</dbReference>
<dbReference type="Gene3D" id="3.10.20.90">
    <property type="entry name" value="Phosphatidylinositol 3-kinase Catalytic Subunit, Chain A, domain 1"/>
    <property type="match status" value="1"/>
</dbReference>
<dbReference type="Gene3D" id="2.30.29.30">
    <property type="entry name" value="Pleckstrin-homology domain (PH domain)/Phosphotyrosine-binding domain (PTB)"/>
    <property type="match status" value="1"/>
</dbReference>
<evidence type="ECO:0000256" key="4">
    <source>
        <dbReference type="SAM" id="MobiDB-lite"/>
    </source>
</evidence>
<feature type="compositionally biased region" description="Basic and acidic residues" evidence="4">
    <location>
        <begin position="1008"/>
        <end position="1025"/>
    </location>
</feature>
<dbReference type="PRINTS" id="PR00935">
    <property type="entry name" value="BAND41"/>
</dbReference>
<proteinExistence type="predicted"/>
<dbReference type="Pfam" id="PF11819">
    <property type="entry name" value="CUPID"/>
    <property type="match status" value="1"/>
</dbReference>
<dbReference type="Pfam" id="PF00373">
    <property type="entry name" value="FERM_M"/>
    <property type="match status" value="1"/>
</dbReference>
<dbReference type="SUPFAM" id="SSF47031">
    <property type="entry name" value="Second domain of FERM"/>
    <property type="match status" value="1"/>
</dbReference>
<comment type="caution">
    <text evidence="6">The sequence shown here is derived from an EMBL/GenBank/DDBJ whole genome shotgun (WGS) entry which is preliminary data.</text>
</comment>
<accession>A0ABQ9EEN8</accession>
<evidence type="ECO:0000256" key="1">
    <source>
        <dbReference type="ARBA" id="ARBA00004496"/>
    </source>
</evidence>
<feature type="compositionally biased region" description="Basic and acidic residues" evidence="4">
    <location>
        <begin position="1071"/>
        <end position="1083"/>
    </location>
</feature>
<feature type="compositionally biased region" description="Basic and acidic residues" evidence="4">
    <location>
        <begin position="812"/>
        <end position="821"/>
    </location>
</feature>
<evidence type="ECO:0000256" key="3">
    <source>
        <dbReference type="ARBA" id="ARBA00023054"/>
    </source>
</evidence>
<dbReference type="PANTHER" id="PTHR46079">
    <property type="entry name" value="FERM DOMAIN-CONTAINING PROTEIN 4"/>
    <property type="match status" value="1"/>
</dbReference>
<dbReference type="InterPro" id="IPR047176">
    <property type="entry name" value="FRMD4A/B"/>
</dbReference>
<dbReference type="Gene3D" id="1.20.80.10">
    <property type="match status" value="1"/>
</dbReference>
<dbReference type="InterPro" id="IPR019748">
    <property type="entry name" value="FERM_central"/>
</dbReference>